<evidence type="ECO:0000313" key="2">
    <source>
        <dbReference type="EMBL" id="MED6151081.1"/>
    </source>
</evidence>
<evidence type="ECO:0000313" key="3">
    <source>
        <dbReference type="Proteomes" id="UP001341840"/>
    </source>
</evidence>
<accession>A0ABU6TQJ0</accession>
<name>A0ABU6TQJ0_9FABA</name>
<evidence type="ECO:0000256" key="1">
    <source>
        <dbReference type="SAM" id="MobiDB-lite"/>
    </source>
</evidence>
<organism evidence="2 3">
    <name type="scientific">Stylosanthes scabra</name>
    <dbReference type="NCBI Taxonomy" id="79078"/>
    <lineage>
        <taxon>Eukaryota</taxon>
        <taxon>Viridiplantae</taxon>
        <taxon>Streptophyta</taxon>
        <taxon>Embryophyta</taxon>
        <taxon>Tracheophyta</taxon>
        <taxon>Spermatophyta</taxon>
        <taxon>Magnoliopsida</taxon>
        <taxon>eudicotyledons</taxon>
        <taxon>Gunneridae</taxon>
        <taxon>Pentapetalae</taxon>
        <taxon>rosids</taxon>
        <taxon>fabids</taxon>
        <taxon>Fabales</taxon>
        <taxon>Fabaceae</taxon>
        <taxon>Papilionoideae</taxon>
        <taxon>50 kb inversion clade</taxon>
        <taxon>dalbergioids sensu lato</taxon>
        <taxon>Dalbergieae</taxon>
        <taxon>Pterocarpus clade</taxon>
        <taxon>Stylosanthes</taxon>
    </lineage>
</organism>
<keyword evidence="3" id="KW-1185">Reference proteome</keyword>
<feature type="region of interest" description="Disordered" evidence="1">
    <location>
        <begin position="38"/>
        <end position="59"/>
    </location>
</feature>
<proteinExistence type="predicted"/>
<gene>
    <name evidence="2" type="ORF">PIB30_078844</name>
</gene>
<dbReference type="EMBL" id="JASCZI010091722">
    <property type="protein sequence ID" value="MED6151081.1"/>
    <property type="molecule type" value="Genomic_DNA"/>
</dbReference>
<sequence length="80" mass="9082">MPRKPCFKLPTTTDAVTAAQTEMNLQFRLPHNEARPTQVAVPQVPAAHDYSRSRADMDDSNSGDLDYYPWMMKSNRGKNI</sequence>
<dbReference type="Proteomes" id="UP001341840">
    <property type="component" value="Unassembled WGS sequence"/>
</dbReference>
<reference evidence="2 3" key="1">
    <citation type="journal article" date="2023" name="Plants (Basel)">
        <title>Bridging the Gap: Combining Genomics and Transcriptomics Approaches to Understand Stylosanthes scabra, an Orphan Legume from the Brazilian Caatinga.</title>
        <authorList>
            <person name="Ferreira-Neto J.R.C."/>
            <person name="da Silva M.D."/>
            <person name="Binneck E."/>
            <person name="de Melo N.F."/>
            <person name="da Silva R.H."/>
            <person name="de Melo A.L.T.M."/>
            <person name="Pandolfi V."/>
            <person name="Bustamante F.O."/>
            <person name="Brasileiro-Vidal A.C."/>
            <person name="Benko-Iseppon A.M."/>
        </authorList>
    </citation>
    <scope>NUCLEOTIDE SEQUENCE [LARGE SCALE GENOMIC DNA]</scope>
    <source>
        <tissue evidence="2">Leaves</tissue>
    </source>
</reference>
<protein>
    <submittedName>
        <fullName evidence="2">Uncharacterized protein</fullName>
    </submittedName>
</protein>
<comment type="caution">
    <text evidence="2">The sequence shown here is derived from an EMBL/GenBank/DDBJ whole genome shotgun (WGS) entry which is preliminary data.</text>
</comment>